<keyword evidence="4" id="KW-1003">Cell membrane</keyword>
<dbReference type="InterPro" id="IPR039653">
    <property type="entry name" value="Prenyltransferase"/>
</dbReference>
<dbReference type="PANTHER" id="PTHR11048:SF28">
    <property type="entry name" value="4-HYDROXYBENZOATE POLYPRENYLTRANSFERASE, MITOCHONDRIAL"/>
    <property type="match status" value="1"/>
</dbReference>
<feature type="transmembrane region" description="Helical" evidence="9">
    <location>
        <begin position="128"/>
        <end position="147"/>
    </location>
</feature>
<dbReference type="Gene3D" id="1.10.357.140">
    <property type="entry name" value="UbiA prenyltransferase"/>
    <property type="match status" value="1"/>
</dbReference>
<comment type="subcellular location">
    <subcellularLocation>
        <location evidence="2">Membrane</location>
        <topology evidence="2">Multi-pass membrane protein</topology>
    </subcellularLocation>
</comment>
<dbReference type="InterPro" id="IPR044878">
    <property type="entry name" value="UbiA_sf"/>
</dbReference>
<dbReference type="GO" id="GO:0016765">
    <property type="term" value="F:transferase activity, transferring alkyl or aryl (other than methyl) groups"/>
    <property type="evidence" value="ECO:0007669"/>
    <property type="project" value="InterPro"/>
</dbReference>
<feature type="transmembrane region" description="Helical" evidence="9">
    <location>
        <begin position="220"/>
        <end position="239"/>
    </location>
</feature>
<feature type="transmembrane region" description="Helical" evidence="9">
    <location>
        <begin position="105"/>
        <end position="121"/>
    </location>
</feature>
<evidence type="ECO:0000256" key="6">
    <source>
        <dbReference type="ARBA" id="ARBA00022692"/>
    </source>
</evidence>
<comment type="cofactor">
    <cofactor evidence="1">
        <name>Mg(2+)</name>
        <dbReference type="ChEBI" id="CHEBI:18420"/>
    </cofactor>
</comment>
<evidence type="ECO:0000256" key="8">
    <source>
        <dbReference type="ARBA" id="ARBA00023136"/>
    </source>
</evidence>
<feature type="transmembrane region" description="Helical" evidence="9">
    <location>
        <begin position="251"/>
        <end position="281"/>
    </location>
</feature>
<evidence type="ECO:0000256" key="4">
    <source>
        <dbReference type="ARBA" id="ARBA00022475"/>
    </source>
</evidence>
<keyword evidence="8 9" id="KW-0472">Membrane</keyword>
<dbReference type="Pfam" id="PF01040">
    <property type="entry name" value="UbiA"/>
    <property type="match status" value="1"/>
</dbReference>
<reference evidence="10 11" key="1">
    <citation type="submission" date="2018-06" db="EMBL/GenBank/DDBJ databases">
        <title>Genomic Encyclopedia of Type Strains, Phase IV (KMG-IV): sequencing the most valuable type-strain genomes for metagenomic binning, comparative biology and taxonomic classification.</title>
        <authorList>
            <person name="Goeker M."/>
        </authorList>
    </citation>
    <scope>NUCLEOTIDE SEQUENCE [LARGE SCALE GENOMIC DNA]</scope>
    <source>
        <strain evidence="10 11">DSM 25532</strain>
    </source>
</reference>
<comment type="caution">
    <text evidence="10">The sequence shown here is derived from an EMBL/GenBank/DDBJ whole genome shotgun (WGS) entry which is preliminary data.</text>
</comment>
<dbReference type="GO" id="GO:0005886">
    <property type="term" value="C:plasma membrane"/>
    <property type="evidence" value="ECO:0007669"/>
    <property type="project" value="TreeGrafter"/>
</dbReference>
<evidence type="ECO:0000256" key="1">
    <source>
        <dbReference type="ARBA" id="ARBA00001946"/>
    </source>
</evidence>
<proteinExistence type="inferred from homology"/>
<dbReference type="OrthoDB" id="508337at2"/>
<dbReference type="Proteomes" id="UP000253426">
    <property type="component" value="Unassembled WGS sequence"/>
</dbReference>
<evidence type="ECO:0000256" key="7">
    <source>
        <dbReference type="ARBA" id="ARBA00022989"/>
    </source>
</evidence>
<evidence type="ECO:0000313" key="10">
    <source>
        <dbReference type="EMBL" id="RBP41211.1"/>
    </source>
</evidence>
<accession>A0A366HG76</accession>
<keyword evidence="6 9" id="KW-0812">Transmembrane</keyword>
<dbReference type="EMBL" id="QNRR01000007">
    <property type="protein sequence ID" value="RBP41211.1"/>
    <property type="molecule type" value="Genomic_DNA"/>
</dbReference>
<dbReference type="InterPro" id="IPR000537">
    <property type="entry name" value="UbiA_prenyltransferase"/>
</dbReference>
<organism evidence="10 11">
    <name type="scientific">Roseimicrobium gellanilyticum</name>
    <dbReference type="NCBI Taxonomy" id="748857"/>
    <lineage>
        <taxon>Bacteria</taxon>
        <taxon>Pseudomonadati</taxon>
        <taxon>Verrucomicrobiota</taxon>
        <taxon>Verrucomicrobiia</taxon>
        <taxon>Verrucomicrobiales</taxon>
        <taxon>Verrucomicrobiaceae</taxon>
        <taxon>Roseimicrobium</taxon>
    </lineage>
</organism>
<dbReference type="AlphaFoldDB" id="A0A366HG76"/>
<evidence type="ECO:0000313" key="11">
    <source>
        <dbReference type="Proteomes" id="UP000253426"/>
    </source>
</evidence>
<dbReference type="RefSeq" id="WP_113959861.1">
    <property type="nucleotide sequence ID" value="NZ_QNRR01000007.1"/>
</dbReference>
<keyword evidence="7 9" id="KW-1133">Transmembrane helix</keyword>
<evidence type="ECO:0000256" key="2">
    <source>
        <dbReference type="ARBA" id="ARBA00004141"/>
    </source>
</evidence>
<gene>
    <name evidence="10" type="ORF">DES53_10740</name>
</gene>
<evidence type="ECO:0000256" key="3">
    <source>
        <dbReference type="ARBA" id="ARBA00005985"/>
    </source>
</evidence>
<name>A0A366HG76_9BACT</name>
<sequence length="294" mass="31056">MLRPWLELARISNLPTVWTNVLAGWLLGFGGPEWQPLAWLLVGGSLMYTAGMILNDAADVRWDRENRKARPIPSGKVSLAAAWSAGLSMLLGGAAMAVWGAGACIWLTGALVAAIVAYDLFHKPWSGSVLLMGSCRTLLYLVAGSAVTGGLDWTEHRELCVKAMALGAYIVGVSLAARYESKVHQSLTGKAPKSQQVAGGLSLLAPAVAALWYAGVHQAWLVVVFAVASLVTVHTALNWMRENPKWIGRAVSLLLASICLVDAAAVASVSFIASILCLVAMQGAVLAQRKIAAT</sequence>
<evidence type="ECO:0000256" key="5">
    <source>
        <dbReference type="ARBA" id="ARBA00022679"/>
    </source>
</evidence>
<protein>
    <submittedName>
        <fullName evidence="10">4-hydroxybenzoate polyprenyltransferase</fullName>
    </submittedName>
</protein>
<comment type="similarity">
    <text evidence="3">Belongs to the UbiA prenyltransferase family.</text>
</comment>
<feature type="transmembrane region" description="Helical" evidence="9">
    <location>
        <begin position="159"/>
        <end position="177"/>
    </location>
</feature>
<feature type="transmembrane region" description="Helical" evidence="9">
    <location>
        <begin position="197"/>
        <end position="214"/>
    </location>
</feature>
<dbReference type="GO" id="GO:0006744">
    <property type="term" value="P:ubiquinone biosynthetic process"/>
    <property type="evidence" value="ECO:0007669"/>
    <property type="project" value="TreeGrafter"/>
</dbReference>
<keyword evidence="5 10" id="KW-0808">Transferase</keyword>
<dbReference type="PANTHER" id="PTHR11048">
    <property type="entry name" value="PRENYLTRANSFERASES"/>
    <property type="match status" value="1"/>
</dbReference>
<keyword evidence="11" id="KW-1185">Reference proteome</keyword>
<evidence type="ECO:0000256" key="9">
    <source>
        <dbReference type="SAM" id="Phobius"/>
    </source>
</evidence>
<dbReference type="CDD" id="cd13964">
    <property type="entry name" value="PT_UbiA_1"/>
    <property type="match status" value="1"/>
</dbReference>